<keyword evidence="1" id="KW-0812">Transmembrane</keyword>
<gene>
    <name evidence="2" type="ORF">QBC36DRAFT_35400</name>
</gene>
<accession>A0AAN6W3J5</accession>
<evidence type="ECO:0000256" key="1">
    <source>
        <dbReference type="SAM" id="Phobius"/>
    </source>
</evidence>
<comment type="caution">
    <text evidence="2">The sequence shown here is derived from an EMBL/GenBank/DDBJ whole genome shotgun (WGS) entry which is preliminary data.</text>
</comment>
<keyword evidence="1" id="KW-0472">Membrane</keyword>
<protein>
    <submittedName>
        <fullName evidence="2">Uncharacterized protein</fullName>
    </submittedName>
</protein>
<dbReference type="EMBL" id="MU866266">
    <property type="protein sequence ID" value="KAK4174749.1"/>
    <property type="molecule type" value="Genomic_DNA"/>
</dbReference>
<organism evidence="2 3">
    <name type="scientific">Triangularia setosa</name>
    <dbReference type="NCBI Taxonomy" id="2587417"/>
    <lineage>
        <taxon>Eukaryota</taxon>
        <taxon>Fungi</taxon>
        <taxon>Dikarya</taxon>
        <taxon>Ascomycota</taxon>
        <taxon>Pezizomycotina</taxon>
        <taxon>Sordariomycetes</taxon>
        <taxon>Sordariomycetidae</taxon>
        <taxon>Sordariales</taxon>
        <taxon>Podosporaceae</taxon>
        <taxon>Triangularia</taxon>
    </lineage>
</organism>
<reference evidence="2" key="1">
    <citation type="journal article" date="2023" name="Mol. Phylogenet. Evol.">
        <title>Genome-scale phylogeny and comparative genomics of the fungal order Sordariales.</title>
        <authorList>
            <person name="Hensen N."/>
            <person name="Bonometti L."/>
            <person name="Westerberg I."/>
            <person name="Brannstrom I.O."/>
            <person name="Guillou S."/>
            <person name="Cros-Aarteil S."/>
            <person name="Calhoun S."/>
            <person name="Haridas S."/>
            <person name="Kuo A."/>
            <person name="Mondo S."/>
            <person name="Pangilinan J."/>
            <person name="Riley R."/>
            <person name="LaButti K."/>
            <person name="Andreopoulos B."/>
            <person name="Lipzen A."/>
            <person name="Chen C."/>
            <person name="Yan M."/>
            <person name="Daum C."/>
            <person name="Ng V."/>
            <person name="Clum A."/>
            <person name="Steindorff A."/>
            <person name="Ohm R.A."/>
            <person name="Martin F."/>
            <person name="Silar P."/>
            <person name="Natvig D.O."/>
            <person name="Lalanne C."/>
            <person name="Gautier V."/>
            <person name="Ament-Velasquez S.L."/>
            <person name="Kruys A."/>
            <person name="Hutchinson M.I."/>
            <person name="Powell A.J."/>
            <person name="Barry K."/>
            <person name="Miller A.N."/>
            <person name="Grigoriev I.V."/>
            <person name="Debuchy R."/>
            <person name="Gladieux P."/>
            <person name="Hiltunen Thoren M."/>
            <person name="Johannesson H."/>
        </authorList>
    </citation>
    <scope>NUCLEOTIDE SEQUENCE</scope>
    <source>
        <strain evidence="2">CBS 892.96</strain>
    </source>
</reference>
<feature type="transmembrane region" description="Helical" evidence="1">
    <location>
        <begin position="79"/>
        <end position="100"/>
    </location>
</feature>
<reference evidence="2" key="2">
    <citation type="submission" date="2023-05" db="EMBL/GenBank/DDBJ databases">
        <authorList>
            <consortium name="Lawrence Berkeley National Laboratory"/>
            <person name="Steindorff A."/>
            <person name="Hensen N."/>
            <person name="Bonometti L."/>
            <person name="Westerberg I."/>
            <person name="Brannstrom I.O."/>
            <person name="Guillou S."/>
            <person name="Cros-Aarteil S."/>
            <person name="Calhoun S."/>
            <person name="Haridas S."/>
            <person name="Kuo A."/>
            <person name="Mondo S."/>
            <person name="Pangilinan J."/>
            <person name="Riley R."/>
            <person name="Labutti K."/>
            <person name="Andreopoulos B."/>
            <person name="Lipzen A."/>
            <person name="Chen C."/>
            <person name="Yanf M."/>
            <person name="Daum C."/>
            <person name="Ng V."/>
            <person name="Clum A."/>
            <person name="Ohm R."/>
            <person name="Martin F."/>
            <person name="Silar P."/>
            <person name="Natvig D."/>
            <person name="Lalanne C."/>
            <person name="Gautier V."/>
            <person name="Ament-Velasquez S.L."/>
            <person name="Kruys A."/>
            <person name="Hutchinson M.I."/>
            <person name="Powell A.J."/>
            <person name="Barry K."/>
            <person name="Miller A.N."/>
            <person name="Grigoriev I.V."/>
            <person name="Debuchy R."/>
            <person name="Gladieux P."/>
            <person name="Thoren M.H."/>
            <person name="Johannesson H."/>
        </authorList>
    </citation>
    <scope>NUCLEOTIDE SEQUENCE</scope>
    <source>
        <strain evidence="2">CBS 892.96</strain>
    </source>
</reference>
<feature type="transmembrane region" description="Helical" evidence="1">
    <location>
        <begin position="30"/>
        <end position="49"/>
    </location>
</feature>
<keyword evidence="3" id="KW-1185">Reference proteome</keyword>
<keyword evidence="1" id="KW-1133">Transmembrane helix</keyword>
<name>A0AAN6W3J5_9PEZI</name>
<dbReference type="AlphaFoldDB" id="A0AAN6W3J5"/>
<sequence length="101" mass="11667">MTTTTTTTRHIECFLYFTNPNHHTHKLHSATGHLFFFFFLAFFNSSIYFTQHNTTLYCSSAFSLTGSVRLGKKQISYNLIKLNIVIHTHTNTLVVVVFFLS</sequence>
<proteinExistence type="predicted"/>
<dbReference type="Proteomes" id="UP001302321">
    <property type="component" value="Unassembled WGS sequence"/>
</dbReference>
<evidence type="ECO:0000313" key="3">
    <source>
        <dbReference type="Proteomes" id="UP001302321"/>
    </source>
</evidence>
<evidence type="ECO:0000313" key="2">
    <source>
        <dbReference type="EMBL" id="KAK4174749.1"/>
    </source>
</evidence>